<evidence type="ECO:0000256" key="1">
    <source>
        <dbReference type="ARBA" id="ARBA00022448"/>
    </source>
</evidence>
<dbReference type="Gene3D" id="3.40.50.300">
    <property type="entry name" value="P-loop containing nucleotide triphosphate hydrolases"/>
    <property type="match status" value="1"/>
</dbReference>
<dbReference type="PROSITE" id="PS50893">
    <property type="entry name" value="ABC_TRANSPORTER_2"/>
    <property type="match status" value="1"/>
</dbReference>
<dbReference type="InterPro" id="IPR003439">
    <property type="entry name" value="ABC_transporter-like_ATP-bd"/>
</dbReference>
<sequence length="342" mass="37671">MLAQAGVGTPVKGPGRFPGPFRFNGRVLELSLEKAFPGFRLSVALSVAEGETLALLGPSGSGKSTLLRLVAGLLKPDRGFVRFLGEDLTPLPPERRKVGFLFQDYALFPHLTVEENVAFGLVEARWPREAREGRVRELLKRMELTPLARKRPQELSGGEQQRVALARALAPRPRLLLLDEPLGALDLRLREELLFFLRRTLKEEGVTTLLVTHDQGEAFLLAHRVALLREGRLVQVGRPEEVYARPKDTWTARFLGHKNLLSPKESEALGLPPKAHLLPPKALALGGSLEGVVEERLFFGPRVGLWVRVGGVRLYLEAPEGPEEGAPLALRLDPAQAVPLEG</sequence>
<organism evidence="5 6">
    <name type="scientific">Thermus parvatiensis</name>
    <dbReference type="NCBI Taxonomy" id="456163"/>
    <lineage>
        <taxon>Bacteria</taxon>
        <taxon>Thermotogati</taxon>
        <taxon>Deinococcota</taxon>
        <taxon>Deinococci</taxon>
        <taxon>Thermales</taxon>
        <taxon>Thermaceae</taxon>
        <taxon>Thermus</taxon>
    </lineage>
</organism>
<evidence type="ECO:0000256" key="3">
    <source>
        <dbReference type="ARBA" id="ARBA00022840"/>
    </source>
</evidence>
<dbReference type="Proteomes" id="UP000053186">
    <property type="component" value="Unassembled WGS sequence"/>
</dbReference>
<dbReference type="GO" id="GO:0015697">
    <property type="term" value="P:quaternary ammonium group transport"/>
    <property type="evidence" value="ECO:0007669"/>
    <property type="project" value="UniProtKB-ARBA"/>
</dbReference>
<proteinExistence type="predicted"/>
<dbReference type="EMBL" id="AIJQ01000013">
    <property type="protein sequence ID" value="EIA38849.1"/>
    <property type="molecule type" value="Genomic_DNA"/>
</dbReference>
<reference evidence="5 6" key="1">
    <citation type="journal article" date="2012" name="J. Bacteriol.">
        <title>Draft genome sequence of Thermus sp. strain RL, isolated from a hot water spring located atop the Himalayan ranges at Manikaran, India.</title>
        <authorList>
            <person name="Dwivedi V."/>
            <person name="Sangwan N."/>
            <person name="Nigam A."/>
            <person name="Garg N."/>
            <person name="Niharika N."/>
            <person name="Khurana P."/>
            <person name="Khurana J.P."/>
            <person name="Lal R."/>
        </authorList>
    </citation>
    <scope>NUCLEOTIDE SEQUENCE [LARGE SCALE GENOMIC DNA]</scope>
    <source>
        <strain evidence="5 6">RL</strain>
    </source>
</reference>
<evidence type="ECO:0000313" key="5">
    <source>
        <dbReference type="EMBL" id="EIA38849.1"/>
    </source>
</evidence>
<keyword evidence="6" id="KW-1185">Reference proteome</keyword>
<dbReference type="PANTHER" id="PTHR42781:SF4">
    <property type="entry name" value="SPERMIDINE_PUTRESCINE IMPORT ATP-BINDING PROTEIN POTA"/>
    <property type="match status" value="1"/>
</dbReference>
<name>H7GH66_9DEIN</name>
<dbReference type="InterPro" id="IPR003593">
    <property type="entry name" value="AAA+_ATPase"/>
</dbReference>
<feature type="domain" description="ABC transporter" evidence="4">
    <location>
        <begin position="25"/>
        <end position="255"/>
    </location>
</feature>
<accession>H7GH66</accession>
<dbReference type="PROSITE" id="PS00211">
    <property type="entry name" value="ABC_TRANSPORTER_1"/>
    <property type="match status" value="1"/>
</dbReference>
<dbReference type="InterPro" id="IPR050093">
    <property type="entry name" value="ABC_SmlMolc_Importer"/>
</dbReference>
<keyword evidence="1" id="KW-0813">Transport</keyword>
<keyword evidence="2" id="KW-0547">Nucleotide-binding</keyword>
<dbReference type="SMART" id="SM00382">
    <property type="entry name" value="AAA"/>
    <property type="match status" value="1"/>
</dbReference>
<keyword evidence="3" id="KW-0067">ATP-binding</keyword>
<dbReference type="FunFam" id="3.40.50.300:FF:000425">
    <property type="entry name" value="Probable ABC transporter, ATP-binding subunit"/>
    <property type="match status" value="1"/>
</dbReference>
<dbReference type="InterPro" id="IPR017871">
    <property type="entry name" value="ABC_transporter-like_CS"/>
</dbReference>
<dbReference type="SUPFAM" id="SSF52540">
    <property type="entry name" value="P-loop containing nucleoside triphosphate hydrolases"/>
    <property type="match status" value="1"/>
</dbReference>
<evidence type="ECO:0000256" key="2">
    <source>
        <dbReference type="ARBA" id="ARBA00022741"/>
    </source>
</evidence>
<dbReference type="AlphaFoldDB" id="H7GH66"/>
<dbReference type="GO" id="GO:0005524">
    <property type="term" value="F:ATP binding"/>
    <property type="evidence" value="ECO:0007669"/>
    <property type="project" value="UniProtKB-KW"/>
</dbReference>
<dbReference type="InterPro" id="IPR027417">
    <property type="entry name" value="P-loop_NTPase"/>
</dbReference>
<gene>
    <name evidence="5" type="ORF">RLTM_07962</name>
</gene>
<dbReference type="PANTHER" id="PTHR42781">
    <property type="entry name" value="SPERMIDINE/PUTRESCINE IMPORT ATP-BINDING PROTEIN POTA"/>
    <property type="match status" value="1"/>
</dbReference>
<evidence type="ECO:0000259" key="4">
    <source>
        <dbReference type="PROSITE" id="PS50893"/>
    </source>
</evidence>
<dbReference type="GO" id="GO:0016887">
    <property type="term" value="F:ATP hydrolysis activity"/>
    <property type="evidence" value="ECO:0007669"/>
    <property type="project" value="InterPro"/>
</dbReference>
<evidence type="ECO:0000313" key="6">
    <source>
        <dbReference type="Proteomes" id="UP000053186"/>
    </source>
</evidence>
<comment type="caution">
    <text evidence="5">The sequence shown here is derived from an EMBL/GenBank/DDBJ whole genome shotgun (WGS) entry which is preliminary data.</text>
</comment>
<dbReference type="Pfam" id="PF00005">
    <property type="entry name" value="ABC_tran"/>
    <property type="match status" value="1"/>
</dbReference>
<dbReference type="PATRIC" id="fig|456163.3.peg.1556"/>
<protein>
    <recommendedName>
        <fullName evidence="4">ABC transporter domain-containing protein</fullName>
    </recommendedName>
</protein>